<protein>
    <submittedName>
        <fullName evidence="1">Uncharacterized protein</fullName>
    </submittedName>
</protein>
<evidence type="ECO:0000313" key="2">
    <source>
        <dbReference type="Proteomes" id="UP000652761"/>
    </source>
</evidence>
<gene>
    <name evidence="1" type="ORF">Taro_005581</name>
</gene>
<dbReference type="EMBL" id="NMUH01000158">
    <property type="protein sequence ID" value="MQL73245.1"/>
    <property type="molecule type" value="Genomic_DNA"/>
</dbReference>
<sequence>MDEPTSTSLVRWIFLVLDEELKQSSRERAFFLVLARVLALDSYRHLLQSSGFQNHDVAGKHYLSTGLSVCLAFSSVGADLYHQQLSCSCVSVSFAPSGYALDFGPIARGGLGYGALLGINIRGRYNWKFSYGNVIVFEKLAVENVNKVEAE</sequence>
<evidence type="ECO:0000313" key="1">
    <source>
        <dbReference type="EMBL" id="MQL73245.1"/>
    </source>
</evidence>
<reference evidence="1" key="1">
    <citation type="submission" date="2017-07" db="EMBL/GenBank/DDBJ databases">
        <title>Taro Niue Genome Assembly and Annotation.</title>
        <authorList>
            <person name="Atibalentja N."/>
            <person name="Keating K."/>
            <person name="Fields C.J."/>
        </authorList>
    </citation>
    <scope>NUCLEOTIDE SEQUENCE</scope>
    <source>
        <strain evidence="1">Niue_2</strain>
        <tissue evidence="1">Leaf</tissue>
    </source>
</reference>
<organism evidence="1 2">
    <name type="scientific">Colocasia esculenta</name>
    <name type="common">Wild taro</name>
    <name type="synonym">Arum esculentum</name>
    <dbReference type="NCBI Taxonomy" id="4460"/>
    <lineage>
        <taxon>Eukaryota</taxon>
        <taxon>Viridiplantae</taxon>
        <taxon>Streptophyta</taxon>
        <taxon>Embryophyta</taxon>
        <taxon>Tracheophyta</taxon>
        <taxon>Spermatophyta</taxon>
        <taxon>Magnoliopsida</taxon>
        <taxon>Liliopsida</taxon>
        <taxon>Araceae</taxon>
        <taxon>Aroideae</taxon>
        <taxon>Colocasieae</taxon>
        <taxon>Colocasia</taxon>
    </lineage>
</organism>
<keyword evidence="2" id="KW-1185">Reference proteome</keyword>
<accession>A0A843TQA5</accession>
<name>A0A843TQA5_COLES</name>
<dbReference type="Proteomes" id="UP000652761">
    <property type="component" value="Unassembled WGS sequence"/>
</dbReference>
<dbReference type="AlphaFoldDB" id="A0A843TQA5"/>
<comment type="caution">
    <text evidence="1">The sequence shown here is derived from an EMBL/GenBank/DDBJ whole genome shotgun (WGS) entry which is preliminary data.</text>
</comment>
<proteinExistence type="predicted"/>